<proteinExistence type="predicted"/>
<dbReference type="Proteomes" id="UP000269597">
    <property type="component" value="Unassembled WGS sequence"/>
</dbReference>
<dbReference type="RefSeq" id="WP_005002372.1">
    <property type="nucleotide sequence ID" value="NZ_RFBY01000011.1"/>
</dbReference>
<dbReference type="AlphaFoldDB" id="A0A3R9RS82"/>
<sequence>MVIDFDFDRVTNIEFGVGRENEDQSQQFFEAVPVDEGVQKALVEMVQTTIVIMRKNNDKPELYQPSEKHAGIEYLYLATSDQLAQTMKGLHEAANLTINSNVLNDPSEIFCYFARFTDQSGKKLTALRRAIQFKGVLKNQLIRFLDDTLKIVEEKVFKLDADFDLLIDNSNIHIIRPSAFEFAGKLQEAILQAVPMNIASIAADLTYVDFTSLQSYAEHRPRAARYIASIKSQAETKNINKDRLKLLCQHTGVSLEDQNGKIIVKEGYELAFLEVLDRRRYRLELIEGQAENFKASSRSKL</sequence>
<comment type="caution">
    <text evidence="1">The sequence shown here is derived from an EMBL/GenBank/DDBJ whole genome shotgun (WGS) entry which is preliminary data.</text>
</comment>
<accession>A0A3R9RS82</accession>
<dbReference type="Pfam" id="PF16162">
    <property type="entry name" value="KwaB"/>
    <property type="match status" value="1"/>
</dbReference>
<name>A0A3R9RS82_ACIBA</name>
<organism evidence="1 2">
    <name type="scientific">Acinetobacter baumannii</name>
    <dbReference type="NCBI Taxonomy" id="470"/>
    <lineage>
        <taxon>Bacteria</taxon>
        <taxon>Pseudomonadati</taxon>
        <taxon>Pseudomonadota</taxon>
        <taxon>Gammaproteobacteria</taxon>
        <taxon>Moraxellales</taxon>
        <taxon>Moraxellaceae</taxon>
        <taxon>Acinetobacter</taxon>
        <taxon>Acinetobacter calcoaceticus/baumannii complex</taxon>
    </lineage>
</organism>
<dbReference type="InterPro" id="IPR032359">
    <property type="entry name" value="KwaB-like"/>
</dbReference>
<reference evidence="1 2" key="1">
    <citation type="submission" date="2018-10" db="EMBL/GenBank/DDBJ databases">
        <title>GWAS and RNA-Seq identify cryptic mechanisms of antimicrobial resistance in Acinetobacter baumannii.</title>
        <authorList>
            <person name="Sahl J.W."/>
        </authorList>
    </citation>
    <scope>NUCLEOTIDE SEQUENCE [LARGE SCALE GENOMIC DNA]</scope>
    <source>
        <strain evidence="1 2">TG31299</strain>
    </source>
</reference>
<protein>
    <submittedName>
        <fullName evidence="1">DUF4868 domain-containing protein</fullName>
    </submittedName>
</protein>
<evidence type="ECO:0000313" key="2">
    <source>
        <dbReference type="Proteomes" id="UP000269597"/>
    </source>
</evidence>
<evidence type="ECO:0000313" key="1">
    <source>
        <dbReference type="EMBL" id="RSP78670.1"/>
    </source>
</evidence>
<gene>
    <name evidence="1" type="ORF">EA722_05310</name>
</gene>
<dbReference type="EMBL" id="RFBY01000011">
    <property type="protein sequence ID" value="RSP78670.1"/>
    <property type="molecule type" value="Genomic_DNA"/>
</dbReference>